<dbReference type="EMBL" id="GGEC01089264">
    <property type="protein sequence ID" value="MBX69748.1"/>
    <property type="molecule type" value="Transcribed_RNA"/>
</dbReference>
<name>A0A2P2QS46_RHIMU</name>
<proteinExistence type="predicted"/>
<reference evidence="2" key="1">
    <citation type="submission" date="2018-02" db="EMBL/GenBank/DDBJ databases">
        <title>Rhizophora mucronata_Transcriptome.</title>
        <authorList>
            <person name="Meera S.P."/>
            <person name="Sreeshan A."/>
            <person name="Augustine A."/>
        </authorList>
    </citation>
    <scope>NUCLEOTIDE SEQUENCE</scope>
    <source>
        <tissue evidence="2">Leaf</tissue>
    </source>
</reference>
<feature type="compositionally biased region" description="Polar residues" evidence="1">
    <location>
        <begin position="10"/>
        <end position="29"/>
    </location>
</feature>
<evidence type="ECO:0000313" key="2">
    <source>
        <dbReference type="EMBL" id="MBX69748.1"/>
    </source>
</evidence>
<evidence type="ECO:0000256" key="1">
    <source>
        <dbReference type="SAM" id="MobiDB-lite"/>
    </source>
</evidence>
<organism evidence="2">
    <name type="scientific">Rhizophora mucronata</name>
    <name type="common">Asiatic mangrove</name>
    <dbReference type="NCBI Taxonomy" id="61149"/>
    <lineage>
        <taxon>Eukaryota</taxon>
        <taxon>Viridiplantae</taxon>
        <taxon>Streptophyta</taxon>
        <taxon>Embryophyta</taxon>
        <taxon>Tracheophyta</taxon>
        <taxon>Spermatophyta</taxon>
        <taxon>Magnoliopsida</taxon>
        <taxon>eudicotyledons</taxon>
        <taxon>Gunneridae</taxon>
        <taxon>Pentapetalae</taxon>
        <taxon>rosids</taxon>
        <taxon>fabids</taxon>
        <taxon>Malpighiales</taxon>
        <taxon>Rhizophoraceae</taxon>
        <taxon>Rhizophora</taxon>
    </lineage>
</organism>
<dbReference type="AlphaFoldDB" id="A0A2P2QS46"/>
<feature type="region of interest" description="Disordered" evidence="1">
    <location>
        <begin position="1"/>
        <end position="29"/>
    </location>
</feature>
<protein>
    <submittedName>
        <fullName evidence="2">Uncharacterized protein</fullName>
    </submittedName>
</protein>
<accession>A0A2P2QS46</accession>
<sequence>MSGLYESFIGMSTSMRNPSQLTPPVVSTA</sequence>